<dbReference type="EMBL" id="CAFBNH010000001">
    <property type="protein sequence ID" value="CAB4935148.1"/>
    <property type="molecule type" value="Genomic_DNA"/>
</dbReference>
<dbReference type="EMBL" id="CAFBOC010000001">
    <property type="protein sequence ID" value="CAB4968742.1"/>
    <property type="molecule type" value="Genomic_DNA"/>
</dbReference>
<dbReference type="EMBL" id="CAEZYM010000001">
    <property type="protein sequence ID" value="CAB4715561.1"/>
    <property type="molecule type" value="Genomic_DNA"/>
</dbReference>
<name>A0A6J7IV82_9ZZZZ</name>
<evidence type="ECO:0000313" key="1">
    <source>
        <dbReference type="EMBL" id="CAB4334779.1"/>
    </source>
</evidence>
<dbReference type="EMBL" id="CAFABH010000003">
    <property type="protein sequence ID" value="CAB4821777.1"/>
    <property type="molecule type" value="Genomic_DNA"/>
</dbReference>
<dbReference type="EMBL" id="CAFBQX010000003">
    <property type="protein sequence ID" value="CAB5072000.1"/>
    <property type="molecule type" value="Genomic_DNA"/>
</dbReference>
<dbReference type="EMBL" id="CAFBLD010000001">
    <property type="protein sequence ID" value="CAB4855924.1"/>
    <property type="molecule type" value="Genomic_DNA"/>
</dbReference>
<protein>
    <submittedName>
        <fullName evidence="7">Unannotated protein</fullName>
    </submittedName>
</protein>
<evidence type="ECO:0000313" key="9">
    <source>
        <dbReference type="EMBL" id="CAB5072000.1"/>
    </source>
</evidence>
<dbReference type="EMBL" id="CAESAE010000003">
    <property type="protein sequence ID" value="CAB4334779.1"/>
    <property type="molecule type" value="Genomic_DNA"/>
</dbReference>
<dbReference type="AlphaFoldDB" id="A0A6J7IV82"/>
<evidence type="ECO:0000313" key="8">
    <source>
        <dbReference type="EMBL" id="CAB4968742.1"/>
    </source>
</evidence>
<dbReference type="EMBL" id="CAEZZW010000003">
    <property type="protein sequence ID" value="CAB4779569.1"/>
    <property type="molecule type" value="Genomic_DNA"/>
</dbReference>
<evidence type="ECO:0000313" key="2">
    <source>
        <dbReference type="EMBL" id="CAB4691897.1"/>
    </source>
</evidence>
<accession>A0A6J7IV82</accession>
<evidence type="ECO:0000313" key="4">
    <source>
        <dbReference type="EMBL" id="CAB4779569.1"/>
    </source>
</evidence>
<reference evidence="7" key="1">
    <citation type="submission" date="2020-05" db="EMBL/GenBank/DDBJ databases">
        <authorList>
            <person name="Chiriac C."/>
            <person name="Salcher M."/>
            <person name="Ghai R."/>
            <person name="Kavagutti S V."/>
        </authorList>
    </citation>
    <scope>NUCLEOTIDE SEQUENCE</scope>
</reference>
<evidence type="ECO:0000313" key="3">
    <source>
        <dbReference type="EMBL" id="CAB4715561.1"/>
    </source>
</evidence>
<organism evidence="7">
    <name type="scientific">freshwater metagenome</name>
    <dbReference type="NCBI Taxonomy" id="449393"/>
    <lineage>
        <taxon>unclassified sequences</taxon>
        <taxon>metagenomes</taxon>
        <taxon>ecological metagenomes</taxon>
    </lineage>
</organism>
<gene>
    <name evidence="2" type="ORF">UFOPK2510_00751</name>
    <name evidence="3" type="ORF">UFOPK2718_00103</name>
    <name evidence="4" type="ORF">UFOPK2936_00801</name>
    <name evidence="5" type="ORF">UFOPK3174_00274</name>
    <name evidence="6" type="ORF">UFOPK3328_00132</name>
    <name evidence="7" type="ORF">UFOPK3779_00132</name>
    <name evidence="8" type="ORF">UFOPK3913_00158</name>
    <name evidence="1" type="ORF">UFOPK4107_00507</name>
    <name evidence="9" type="ORF">UFOPK4403_00695</name>
</gene>
<evidence type="ECO:0000313" key="6">
    <source>
        <dbReference type="EMBL" id="CAB4855924.1"/>
    </source>
</evidence>
<sequence length="104" mass="11434">MATDSEDVFARVRRELSPVFDSSGDSHVSQVTLDEARADLARAISRITHGALSEKFGPLVGTITETTVVSVLKDLESNLYRAKGDFTLVAQELIDRAVTKRKKK</sequence>
<evidence type="ECO:0000313" key="7">
    <source>
        <dbReference type="EMBL" id="CAB4935148.1"/>
    </source>
</evidence>
<dbReference type="EMBL" id="CAEZXO010000004">
    <property type="protein sequence ID" value="CAB4691897.1"/>
    <property type="molecule type" value="Genomic_DNA"/>
</dbReference>
<proteinExistence type="predicted"/>
<evidence type="ECO:0000313" key="5">
    <source>
        <dbReference type="EMBL" id="CAB4821777.1"/>
    </source>
</evidence>